<gene>
    <name evidence="2" type="ORF">Q763_03490</name>
</gene>
<dbReference type="InterPro" id="IPR037401">
    <property type="entry name" value="SnoaL-like"/>
</dbReference>
<accession>A0A0A2LWD9</accession>
<reference evidence="2 3" key="1">
    <citation type="submission" date="2013-09" db="EMBL/GenBank/DDBJ databases">
        <authorList>
            <person name="Zeng Z."/>
            <person name="Chen C."/>
        </authorList>
    </citation>
    <scope>NUCLEOTIDE SEQUENCE [LARGE SCALE GENOMIC DNA]</scope>
    <source>
        <strain evidence="2 3">F44-8</strain>
    </source>
</reference>
<dbReference type="RefSeq" id="WP_035131201.1">
    <property type="nucleotide sequence ID" value="NZ_JRLV01000003.1"/>
</dbReference>
<evidence type="ECO:0000313" key="3">
    <source>
        <dbReference type="Proteomes" id="UP000030129"/>
    </source>
</evidence>
<keyword evidence="3" id="KW-1185">Reference proteome</keyword>
<sequence length="120" mass="13907">MGAKELVLEYYNSHAYANAEALKRFIHNDIVLQWNSSKGYLELDKDDLLALAAELNKSYISSRVNISHIIEEGNTVSVRYTHYVHAFENPDEEMVLANFMVIWEIKDNQFYKGFLMSQLA</sequence>
<dbReference type="Gene3D" id="3.10.450.50">
    <property type="match status" value="1"/>
</dbReference>
<proteinExistence type="predicted"/>
<dbReference type="STRING" id="1406840.Q763_03490"/>
<comment type="caution">
    <text evidence="2">The sequence shown here is derived from an EMBL/GenBank/DDBJ whole genome shotgun (WGS) entry which is preliminary data.</text>
</comment>
<dbReference type="eggNOG" id="COG3631">
    <property type="taxonomic scope" value="Bacteria"/>
</dbReference>
<dbReference type="AlphaFoldDB" id="A0A0A2LWD9"/>
<organism evidence="2 3">
    <name type="scientific">Flavobacterium beibuense F44-8</name>
    <dbReference type="NCBI Taxonomy" id="1406840"/>
    <lineage>
        <taxon>Bacteria</taxon>
        <taxon>Pseudomonadati</taxon>
        <taxon>Bacteroidota</taxon>
        <taxon>Flavobacteriia</taxon>
        <taxon>Flavobacteriales</taxon>
        <taxon>Flavobacteriaceae</taxon>
        <taxon>Flavobacterium</taxon>
    </lineage>
</organism>
<evidence type="ECO:0000313" key="2">
    <source>
        <dbReference type="EMBL" id="KGO83641.1"/>
    </source>
</evidence>
<protein>
    <recommendedName>
        <fullName evidence="1">SnoaL-like domain-containing protein</fullName>
    </recommendedName>
</protein>
<feature type="domain" description="SnoaL-like" evidence="1">
    <location>
        <begin position="8"/>
        <end position="109"/>
    </location>
</feature>
<name>A0A0A2LWD9_9FLAO</name>
<dbReference type="SUPFAM" id="SSF54427">
    <property type="entry name" value="NTF2-like"/>
    <property type="match status" value="1"/>
</dbReference>
<dbReference type="EMBL" id="JRLV01000003">
    <property type="protein sequence ID" value="KGO83641.1"/>
    <property type="molecule type" value="Genomic_DNA"/>
</dbReference>
<evidence type="ECO:0000259" key="1">
    <source>
        <dbReference type="Pfam" id="PF12680"/>
    </source>
</evidence>
<dbReference type="Proteomes" id="UP000030129">
    <property type="component" value="Unassembled WGS sequence"/>
</dbReference>
<dbReference type="InterPro" id="IPR032710">
    <property type="entry name" value="NTF2-like_dom_sf"/>
</dbReference>
<dbReference type="Pfam" id="PF12680">
    <property type="entry name" value="SnoaL_2"/>
    <property type="match status" value="1"/>
</dbReference>